<dbReference type="PANTHER" id="PTHR43877">
    <property type="entry name" value="AMINOALKYLPHOSPHONATE N-ACETYLTRANSFERASE-RELATED-RELATED"/>
    <property type="match status" value="1"/>
</dbReference>
<keyword evidence="2 4" id="KW-0012">Acyltransferase</keyword>
<keyword evidence="4" id="KW-0378">Hydrolase</keyword>
<dbReference type="PROSITE" id="PS51186">
    <property type="entry name" value="GNAT"/>
    <property type="match status" value="1"/>
</dbReference>
<dbReference type="EMBL" id="CP016545">
    <property type="protein sequence ID" value="ANU08802.1"/>
    <property type="molecule type" value="Genomic_DNA"/>
</dbReference>
<evidence type="ECO:0000256" key="1">
    <source>
        <dbReference type="ARBA" id="ARBA00022679"/>
    </source>
</evidence>
<dbReference type="InterPro" id="IPR016181">
    <property type="entry name" value="Acyl_CoA_acyltransferase"/>
</dbReference>
<dbReference type="GO" id="GO:0006508">
    <property type="term" value="P:proteolysis"/>
    <property type="evidence" value="ECO:0007669"/>
    <property type="project" value="UniProtKB-KW"/>
</dbReference>
<evidence type="ECO:0000313" key="4">
    <source>
        <dbReference type="EMBL" id="ANU08802.1"/>
    </source>
</evidence>
<sequence>MATILRPACIEDAETLAPFARAAFDAKFGHLYDPEDLASFFAQARSIDAYRGEIARDNSRVMLAERDGALLAYSVTHLGEGFAERPQPHPARPATLSQLYCAADATGMGLGSRLLADAVTAAHEWGADAVQLSVFSENTGAQRFYQRHGFTHVADIDFWVGKHRDDEWLFELGLPGRNRG</sequence>
<dbReference type="RefSeq" id="WP_067789451.1">
    <property type="nucleotide sequence ID" value="NZ_CP016545.1"/>
</dbReference>
<dbReference type="OrthoDB" id="143110at2"/>
<dbReference type="SUPFAM" id="SSF55729">
    <property type="entry name" value="Acyl-CoA N-acyltransferases (Nat)"/>
    <property type="match status" value="1"/>
</dbReference>
<dbReference type="STRING" id="645517.A6F65_02524"/>
<evidence type="ECO:0000259" key="3">
    <source>
        <dbReference type="PROSITE" id="PS51186"/>
    </source>
</evidence>
<keyword evidence="4" id="KW-0645">Protease</keyword>
<keyword evidence="5" id="KW-1185">Reference proteome</keyword>
<dbReference type="GO" id="GO:0016747">
    <property type="term" value="F:acyltransferase activity, transferring groups other than amino-acyl groups"/>
    <property type="evidence" value="ECO:0007669"/>
    <property type="project" value="InterPro"/>
</dbReference>
<dbReference type="InterPro" id="IPR000182">
    <property type="entry name" value="GNAT_dom"/>
</dbReference>
<accession>A0A1C7DBP2</accession>
<dbReference type="Proteomes" id="UP000092698">
    <property type="component" value="Chromosome"/>
</dbReference>
<dbReference type="Gene3D" id="3.40.630.30">
    <property type="match status" value="1"/>
</dbReference>
<dbReference type="CDD" id="cd04301">
    <property type="entry name" value="NAT_SF"/>
    <property type="match status" value="1"/>
</dbReference>
<dbReference type="PANTHER" id="PTHR43877:SF2">
    <property type="entry name" value="AMINOALKYLPHOSPHONATE N-ACETYLTRANSFERASE-RELATED"/>
    <property type="match status" value="1"/>
</dbReference>
<evidence type="ECO:0000256" key="2">
    <source>
        <dbReference type="ARBA" id="ARBA00023315"/>
    </source>
</evidence>
<evidence type="ECO:0000313" key="5">
    <source>
        <dbReference type="Proteomes" id="UP000092698"/>
    </source>
</evidence>
<organism evidence="4 5">
    <name type="scientific">Paraurantiacibacter namhicola</name>
    <dbReference type="NCBI Taxonomy" id="645517"/>
    <lineage>
        <taxon>Bacteria</taxon>
        <taxon>Pseudomonadati</taxon>
        <taxon>Pseudomonadota</taxon>
        <taxon>Alphaproteobacteria</taxon>
        <taxon>Sphingomonadales</taxon>
        <taxon>Erythrobacteraceae</taxon>
        <taxon>Paraurantiacibacter</taxon>
    </lineage>
</organism>
<dbReference type="Pfam" id="PF00583">
    <property type="entry name" value="Acetyltransf_1"/>
    <property type="match status" value="1"/>
</dbReference>
<keyword evidence="1 4" id="KW-0808">Transferase</keyword>
<dbReference type="KEGG" id="anh:A6F65_02524"/>
<dbReference type="AlphaFoldDB" id="A0A1C7DBP2"/>
<name>A0A1C7DBP2_9SPHN</name>
<reference evidence="4 5" key="1">
    <citation type="submission" date="2016-07" db="EMBL/GenBank/DDBJ databases">
        <title>Complete genome sequence of Altererythrobacter namhicola JCM 16345T, containing esterase-encoding genes.</title>
        <authorList>
            <person name="Cheng H."/>
            <person name="Wu Y.-H."/>
            <person name="Jian S.-L."/>
            <person name="Huo Y.-Y."/>
            <person name="Wang C.-S."/>
            <person name="Xu X.-W."/>
        </authorList>
    </citation>
    <scope>NUCLEOTIDE SEQUENCE [LARGE SCALE GENOMIC DNA]</scope>
    <source>
        <strain evidence="4 5">JCM 16345</strain>
    </source>
</reference>
<protein>
    <submittedName>
        <fullName evidence="4">Protease synthase and sporulation negative regulatory protein PAI 1</fullName>
        <ecNumber evidence="4">2.3.1.-</ecNumber>
    </submittedName>
</protein>
<dbReference type="InterPro" id="IPR050832">
    <property type="entry name" value="Bact_Acetyltransf"/>
</dbReference>
<dbReference type="EC" id="2.3.1.-" evidence="4"/>
<feature type="domain" description="N-acetyltransferase" evidence="3">
    <location>
        <begin position="3"/>
        <end position="175"/>
    </location>
</feature>
<dbReference type="GO" id="GO:0008233">
    <property type="term" value="F:peptidase activity"/>
    <property type="evidence" value="ECO:0007669"/>
    <property type="project" value="UniProtKB-KW"/>
</dbReference>
<proteinExistence type="predicted"/>
<gene>
    <name evidence="4" type="primary">paiA</name>
    <name evidence="4" type="ORF">A6F65_02524</name>
</gene>